<name>A0A975H5W5_9FLAO</name>
<feature type="signal peptide" evidence="1">
    <location>
        <begin position="1"/>
        <end position="21"/>
    </location>
</feature>
<protein>
    <recommendedName>
        <fullName evidence="4">Lipoprotein</fullName>
    </recommendedName>
</protein>
<reference evidence="2 3" key="1">
    <citation type="submission" date="2021-03" db="EMBL/GenBank/DDBJ databases">
        <title>Complete genome of Polaribacter_sp.SM13.</title>
        <authorList>
            <person name="Jeong S.W."/>
            <person name="Bae J.W."/>
        </authorList>
    </citation>
    <scope>NUCLEOTIDE SEQUENCE [LARGE SCALE GENOMIC DNA]</scope>
    <source>
        <strain evidence="2 3">SM13</strain>
    </source>
</reference>
<evidence type="ECO:0000313" key="2">
    <source>
        <dbReference type="EMBL" id="QTE21373.1"/>
    </source>
</evidence>
<evidence type="ECO:0000256" key="1">
    <source>
        <dbReference type="SAM" id="SignalP"/>
    </source>
</evidence>
<evidence type="ECO:0008006" key="4">
    <source>
        <dbReference type="Google" id="ProtNLM"/>
    </source>
</evidence>
<dbReference type="KEGG" id="pcea:J3359_11100"/>
<organism evidence="2 3">
    <name type="scientific">Polaribacter cellanae</name>
    <dbReference type="NCBI Taxonomy" id="2818493"/>
    <lineage>
        <taxon>Bacteria</taxon>
        <taxon>Pseudomonadati</taxon>
        <taxon>Bacteroidota</taxon>
        <taxon>Flavobacteriia</taxon>
        <taxon>Flavobacteriales</taxon>
        <taxon>Flavobacteriaceae</taxon>
    </lineage>
</organism>
<dbReference type="RefSeq" id="WP_208076932.1">
    <property type="nucleotide sequence ID" value="NZ_CP071869.1"/>
</dbReference>
<dbReference type="Proteomes" id="UP000663920">
    <property type="component" value="Chromosome"/>
</dbReference>
<evidence type="ECO:0000313" key="3">
    <source>
        <dbReference type="Proteomes" id="UP000663920"/>
    </source>
</evidence>
<feature type="chain" id="PRO_5037838098" description="Lipoprotein" evidence="1">
    <location>
        <begin position="22"/>
        <end position="218"/>
    </location>
</feature>
<dbReference type="PROSITE" id="PS51257">
    <property type="entry name" value="PROKAR_LIPOPROTEIN"/>
    <property type="match status" value="1"/>
</dbReference>
<dbReference type="AlphaFoldDB" id="A0A975H5W5"/>
<keyword evidence="3" id="KW-1185">Reference proteome</keyword>
<gene>
    <name evidence="2" type="ORF">J3359_11100</name>
</gene>
<proteinExistence type="predicted"/>
<dbReference type="EMBL" id="CP071869">
    <property type="protein sequence ID" value="QTE21373.1"/>
    <property type="molecule type" value="Genomic_DNA"/>
</dbReference>
<keyword evidence="1" id="KW-0732">Signal</keyword>
<sequence>MKIRNSLFAICLLLFTSCVVKSLHPFYTKETISFDKNFIGKWEDHKKGKWEVIAFVDEITKNNPVEKMKKDDLKLYHKFNKSYFIQRSYRDKEVIFIATPFIINNQKFLDFFPINQENGVDNLLESHLVYTHSLVKYDVQKNGKIEIKWLDEDKIEALFKDKKIKIKHEKIGLIDEKYLLTAKSDELQRFIKKYMSSKDTEKWKTSTKYVLSKINATD</sequence>
<accession>A0A975H5W5</accession>